<dbReference type="AlphaFoldDB" id="A0A1Y5TW93"/>
<dbReference type="InterPro" id="IPR017871">
    <property type="entry name" value="ABC_transporter-like_CS"/>
</dbReference>
<dbReference type="InterPro" id="IPR027417">
    <property type="entry name" value="P-loop_NTPase"/>
</dbReference>
<dbReference type="GO" id="GO:0016887">
    <property type="term" value="F:ATP hydrolysis activity"/>
    <property type="evidence" value="ECO:0007669"/>
    <property type="project" value="InterPro"/>
</dbReference>
<dbReference type="Gene3D" id="3.40.50.300">
    <property type="entry name" value="P-loop containing nucleotide triphosphate hydrolases"/>
    <property type="match status" value="1"/>
</dbReference>
<reference evidence="6 7" key="1">
    <citation type="submission" date="2017-03" db="EMBL/GenBank/DDBJ databases">
        <authorList>
            <person name="Afonso C.L."/>
            <person name="Miller P.J."/>
            <person name="Scott M.A."/>
            <person name="Spackman E."/>
            <person name="Goraichik I."/>
            <person name="Dimitrov K.M."/>
            <person name="Suarez D.L."/>
            <person name="Swayne D.E."/>
        </authorList>
    </citation>
    <scope>NUCLEOTIDE SEQUENCE [LARGE SCALE GENOMIC DNA]</scope>
    <source>
        <strain evidence="6 7">CECT 7691</strain>
    </source>
</reference>
<dbReference type="InterPro" id="IPR003439">
    <property type="entry name" value="ABC_transporter-like_ATP-bd"/>
</dbReference>
<evidence type="ECO:0000259" key="5">
    <source>
        <dbReference type="PROSITE" id="PS50893"/>
    </source>
</evidence>
<proteinExistence type="inferred from homology"/>
<accession>A0A1Y5TW93</accession>
<evidence type="ECO:0000313" key="7">
    <source>
        <dbReference type="Proteomes" id="UP000193200"/>
    </source>
</evidence>
<dbReference type="OrthoDB" id="9802264at2"/>
<keyword evidence="4 6" id="KW-0067">ATP-binding</keyword>
<evidence type="ECO:0000256" key="4">
    <source>
        <dbReference type="ARBA" id="ARBA00022840"/>
    </source>
</evidence>
<dbReference type="FunFam" id="3.40.50.300:FF:000042">
    <property type="entry name" value="Maltose/maltodextrin ABC transporter, ATP-binding protein"/>
    <property type="match status" value="1"/>
</dbReference>
<dbReference type="GO" id="GO:0005524">
    <property type="term" value="F:ATP binding"/>
    <property type="evidence" value="ECO:0007669"/>
    <property type="project" value="UniProtKB-KW"/>
</dbReference>
<dbReference type="PROSITE" id="PS50893">
    <property type="entry name" value="ABC_TRANSPORTER_2"/>
    <property type="match status" value="1"/>
</dbReference>
<dbReference type="SMART" id="SM00382">
    <property type="entry name" value="AAA"/>
    <property type="match status" value="1"/>
</dbReference>
<name>A0A1Y5TW93_9PROT</name>
<keyword evidence="6" id="KW-0378">Hydrolase</keyword>
<keyword evidence="7" id="KW-1185">Reference proteome</keyword>
<dbReference type="RefSeq" id="WP_085884750.1">
    <property type="nucleotide sequence ID" value="NZ_FWFR01000003.1"/>
</dbReference>
<dbReference type="SUPFAM" id="SSF50331">
    <property type="entry name" value="MOP-like"/>
    <property type="match status" value="1"/>
</dbReference>
<protein>
    <submittedName>
        <fullName evidence="6">Spermidine/putrescine import ATP-binding protein PotA</fullName>
        <ecNumber evidence="6">3.6.3.31</ecNumber>
    </submittedName>
</protein>
<dbReference type="EMBL" id="FWFR01000003">
    <property type="protein sequence ID" value="SLN71832.1"/>
    <property type="molecule type" value="Genomic_DNA"/>
</dbReference>
<evidence type="ECO:0000256" key="3">
    <source>
        <dbReference type="ARBA" id="ARBA00022741"/>
    </source>
</evidence>
<dbReference type="InterPro" id="IPR003593">
    <property type="entry name" value="AAA+_ATPase"/>
</dbReference>
<comment type="similarity">
    <text evidence="1">Belongs to the ABC transporter superfamily.</text>
</comment>
<feature type="domain" description="ABC transporter" evidence="5">
    <location>
        <begin position="16"/>
        <end position="249"/>
    </location>
</feature>
<evidence type="ECO:0000256" key="1">
    <source>
        <dbReference type="ARBA" id="ARBA00005417"/>
    </source>
</evidence>
<sequence>MGLDERAADVAAVQKVRKLDIRAVGKRYRSVIAVDDVSLEVADGEFLTLLGPSGSGKTTLLSIVAGLVLPDSGEVHIDGRLATYMPAHKRDIGMVFQNYALFPHLSVFENIAFPLRMRKHREAHIRDEVARVLGIVELPHVADRLPRQLSGGQQQRIALARCMVYQPSITIMDEPLGALDKGLRDTMQLEIKRLHQQYGITVLYVTHDQEEALALSDRICLMRDGRAEQIAPPSELYFAPRSVFAASFIGDSNLLDGRVVSAAEGKLVVDGSYGRIVAEVEETGAFDIGDEVVALVRPESIRLCGSAENRENMVSGVVDSVLFAGGVMNLFVRTNDGTGFQAKLLTSRTTGAVERGARVSLSWDIRDVRLLAPEASDDK</sequence>
<dbReference type="GO" id="GO:0140359">
    <property type="term" value="F:ABC-type transporter activity"/>
    <property type="evidence" value="ECO:0007669"/>
    <property type="project" value="UniProtKB-ARBA"/>
</dbReference>
<dbReference type="GO" id="GO:0043190">
    <property type="term" value="C:ATP-binding cassette (ABC) transporter complex"/>
    <property type="evidence" value="ECO:0007669"/>
    <property type="project" value="InterPro"/>
</dbReference>
<dbReference type="Pfam" id="PF00005">
    <property type="entry name" value="ABC_tran"/>
    <property type="match status" value="1"/>
</dbReference>
<dbReference type="PROSITE" id="PS00211">
    <property type="entry name" value="ABC_TRANSPORTER_1"/>
    <property type="match status" value="1"/>
</dbReference>
<dbReference type="Pfam" id="PF08402">
    <property type="entry name" value="TOBE_2"/>
    <property type="match status" value="1"/>
</dbReference>
<keyword evidence="3" id="KW-0547">Nucleotide-binding</keyword>
<evidence type="ECO:0000256" key="2">
    <source>
        <dbReference type="ARBA" id="ARBA00022448"/>
    </source>
</evidence>
<dbReference type="EC" id="3.6.3.31" evidence="6"/>
<dbReference type="PANTHER" id="PTHR42781">
    <property type="entry name" value="SPERMIDINE/PUTRESCINE IMPORT ATP-BINDING PROTEIN POTA"/>
    <property type="match status" value="1"/>
</dbReference>
<evidence type="ECO:0000313" key="6">
    <source>
        <dbReference type="EMBL" id="SLN71832.1"/>
    </source>
</evidence>
<dbReference type="PANTHER" id="PTHR42781:SF4">
    <property type="entry name" value="SPERMIDINE_PUTRESCINE IMPORT ATP-BINDING PROTEIN POTA"/>
    <property type="match status" value="1"/>
</dbReference>
<keyword evidence="2" id="KW-0813">Transport</keyword>
<dbReference type="Gene3D" id="2.40.50.100">
    <property type="match status" value="1"/>
</dbReference>
<dbReference type="SUPFAM" id="SSF52540">
    <property type="entry name" value="P-loop containing nucleoside triphosphate hydrolases"/>
    <property type="match status" value="1"/>
</dbReference>
<dbReference type="InterPro" id="IPR013611">
    <property type="entry name" value="Transp-assoc_OB_typ2"/>
</dbReference>
<gene>
    <name evidence="6" type="primary">potA_10</name>
    <name evidence="6" type="ORF">OCH7691_03403</name>
</gene>
<dbReference type="InterPro" id="IPR008995">
    <property type="entry name" value="Mo/tungstate-bd_C_term_dom"/>
</dbReference>
<organism evidence="6 7">
    <name type="scientific">Oceanibacterium hippocampi</name>
    <dbReference type="NCBI Taxonomy" id="745714"/>
    <lineage>
        <taxon>Bacteria</taxon>
        <taxon>Pseudomonadati</taxon>
        <taxon>Pseudomonadota</taxon>
        <taxon>Alphaproteobacteria</taxon>
        <taxon>Sneathiellales</taxon>
        <taxon>Sneathiellaceae</taxon>
        <taxon>Oceanibacterium</taxon>
    </lineage>
</organism>
<dbReference type="Proteomes" id="UP000193200">
    <property type="component" value="Unassembled WGS sequence"/>
</dbReference>
<dbReference type="InParanoid" id="A0A1Y5TW93"/>
<dbReference type="InterPro" id="IPR050093">
    <property type="entry name" value="ABC_SmlMolc_Importer"/>
</dbReference>